<gene>
    <name evidence="1" type="ORF">CJ014_00730</name>
</gene>
<proteinExistence type="predicted"/>
<keyword evidence="2" id="KW-1185">Reference proteome</keyword>
<evidence type="ECO:0000313" key="2">
    <source>
        <dbReference type="Proteomes" id="UP000231070"/>
    </source>
</evidence>
<accession>A0A2G9X2S4</accession>
<comment type="caution">
    <text evidence="1">The sequence shown here is derived from an EMBL/GenBank/DDBJ whole genome shotgun (WGS) entry which is preliminary data.</text>
</comment>
<dbReference type="Proteomes" id="UP000231070">
    <property type="component" value="Unassembled WGS sequence"/>
</dbReference>
<reference evidence="1 2" key="1">
    <citation type="submission" date="2017-08" db="EMBL/GenBank/DDBJ databases">
        <title>Pleomorphomonas carboxidotrophicus sp. nov., a new mesophilic hydrogenogenic carboxidotroph.</title>
        <authorList>
            <person name="Esquivel-Elizondo S."/>
            <person name="Krajmalnik-Brown R."/>
            <person name="Maldonado J."/>
        </authorList>
    </citation>
    <scope>NUCLEOTIDE SEQUENCE [LARGE SCALE GENOMIC DNA]</scope>
    <source>
        <strain evidence="1 2">SVCO-16</strain>
    </source>
</reference>
<organism evidence="1 2">
    <name type="scientific">Pleomorphomonas carboxyditropha</name>
    <dbReference type="NCBI Taxonomy" id="2023338"/>
    <lineage>
        <taxon>Bacteria</taxon>
        <taxon>Pseudomonadati</taxon>
        <taxon>Pseudomonadota</taxon>
        <taxon>Alphaproteobacteria</taxon>
        <taxon>Hyphomicrobiales</taxon>
        <taxon>Pleomorphomonadaceae</taxon>
        <taxon>Pleomorphomonas</taxon>
    </lineage>
</organism>
<evidence type="ECO:0000313" key="1">
    <source>
        <dbReference type="EMBL" id="PIP00661.1"/>
    </source>
</evidence>
<name>A0A2G9X2S4_9HYPH</name>
<dbReference type="EMBL" id="NQVN01000001">
    <property type="protein sequence ID" value="PIP00661.1"/>
    <property type="molecule type" value="Genomic_DNA"/>
</dbReference>
<sequence length="246" mass="28106">MRSTIVSVARHAIDEIAFDAQRELKSEVDRVFDRPVKFTQSAFRVDKAKDNGDGTVSGRVYIQPIQSAYLRREIEGGINRVGDPGSGPHSLIVYSLKRSSAGGVPRRETRRLSDMLRKEMSEREELRRAREVLRSRRLAGEHVTHDEYVAASWPGRHGKKQGLFFGGLGGVLGYWRRPDRRVVKSKRRGSRMSTAAGASKAPELLLQFKRETKPYRPIFRYDRVVIRAGNRLPLEVQKKLRRALQK</sequence>
<dbReference type="AlphaFoldDB" id="A0A2G9X2S4"/>
<protein>
    <submittedName>
        <fullName evidence="1">Uncharacterized protein</fullName>
    </submittedName>
</protein>